<dbReference type="Pfam" id="PF17806">
    <property type="entry name" value="SO_alpha_A3"/>
    <property type="match status" value="1"/>
</dbReference>
<keyword evidence="2" id="KW-0032">Aminotransferase</keyword>
<dbReference type="PANTHER" id="PTHR43757:SF2">
    <property type="entry name" value="AMINOMETHYLTRANSFERASE, MITOCHONDRIAL"/>
    <property type="match status" value="1"/>
</dbReference>
<name>R8B1M0_9GAMM</name>
<dbReference type="InterPro" id="IPR006277">
    <property type="entry name" value="Sarcosine_oxidase_asu"/>
</dbReference>
<dbReference type="InterPro" id="IPR036188">
    <property type="entry name" value="FAD/NAD-bd_sf"/>
</dbReference>
<dbReference type="NCBIfam" id="TIGR01372">
    <property type="entry name" value="soxA"/>
    <property type="match status" value="1"/>
</dbReference>
<dbReference type="STRING" id="1318628.MARLIPOL_07009"/>
<evidence type="ECO:0000259" key="7">
    <source>
        <dbReference type="Pfam" id="PF17806"/>
    </source>
</evidence>
<feature type="domain" description="GCVT N-terminal" evidence="4">
    <location>
        <begin position="620"/>
        <end position="891"/>
    </location>
</feature>
<dbReference type="PRINTS" id="PR00469">
    <property type="entry name" value="PNDRDTASEII"/>
</dbReference>
<dbReference type="InterPro" id="IPR023753">
    <property type="entry name" value="FAD/NAD-binding_dom"/>
</dbReference>
<dbReference type="Gene3D" id="3.10.20.440">
    <property type="entry name" value="2Fe-2S iron-sulphur cluster binding domain, sarcosine oxidase, alpha subunit, N-terminal domain"/>
    <property type="match status" value="1"/>
</dbReference>
<evidence type="ECO:0000313" key="8">
    <source>
        <dbReference type="EMBL" id="EON92481.1"/>
    </source>
</evidence>
<dbReference type="eggNOG" id="COG0446">
    <property type="taxonomic scope" value="Bacteria"/>
</dbReference>
<dbReference type="RefSeq" id="WP_012137407.1">
    <property type="nucleotide sequence ID" value="NZ_KE007317.1"/>
</dbReference>
<dbReference type="InterPro" id="IPR013977">
    <property type="entry name" value="GcvT_C"/>
</dbReference>
<dbReference type="InterPro" id="IPR006222">
    <property type="entry name" value="GCVT_N"/>
</dbReference>
<dbReference type="InterPro" id="IPR029043">
    <property type="entry name" value="GcvT/YgfZ_C"/>
</dbReference>
<dbReference type="Gene3D" id="3.30.1360.120">
    <property type="entry name" value="Probable tRNA modification gtpase trme, domain 1"/>
    <property type="match status" value="1"/>
</dbReference>
<evidence type="ECO:0000256" key="3">
    <source>
        <dbReference type="ARBA" id="ARBA00023002"/>
    </source>
</evidence>
<evidence type="ECO:0000313" key="9">
    <source>
        <dbReference type="Proteomes" id="UP000016540"/>
    </source>
</evidence>
<dbReference type="GO" id="GO:0008483">
    <property type="term" value="F:transaminase activity"/>
    <property type="evidence" value="ECO:0007669"/>
    <property type="project" value="UniProtKB-KW"/>
</dbReference>
<evidence type="ECO:0000256" key="2">
    <source>
        <dbReference type="ARBA" id="ARBA00022576"/>
    </source>
</evidence>
<comment type="similarity">
    <text evidence="1">Belongs to the GcvT family.</text>
</comment>
<keyword evidence="3" id="KW-0560">Oxidoreductase</keyword>
<accession>R8B1M0</accession>
<feature type="domain" description="Aminomethyltransferase C-terminal" evidence="6">
    <location>
        <begin position="912"/>
        <end position="998"/>
    </location>
</feature>
<dbReference type="SUPFAM" id="SSF51905">
    <property type="entry name" value="FAD/NAD(P)-binding domain"/>
    <property type="match status" value="1"/>
</dbReference>
<comment type="caution">
    <text evidence="8">The sequence shown here is derived from an EMBL/GenBank/DDBJ whole genome shotgun (WGS) entry which is preliminary data.</text>
</comment>
<dbReference type="Pfam" id="PF13510">
    <property type="entry name" value="Fer2_4"/>
    <property type="match status" value="1"/>
</dbReference>
<gene>
    <name evidence="8" type="ORF">MARLIPOL_07009</name>
</gene>
<dbReference type="GO" id="GO:0008115">
    <property type="term" value="F:sarcosine oxidase activity"/>
    <property type="evidence" value="ECO:0007669"/>
    <property type="project" value="InterPro"/>
</dbReference>
<dbReference type="SUPFAM" id="SSF101790">
    <property type="entry name" value="Aminomethyltransferase beta-barrel domain"/>
    <property type="match status" value="1"/>
</dbReference>
<dbReference type="InterPro" id="IPR028896">
    <property type="entry name" value="GcvT/YgfZ/DmdA"/>
</dbReference>
<evidence type="ECO:0000256" key="1">
    <source>
        <dbReference type="ARBA" id="ARBA00008609"/>
    </source>
</evidence>
<evidence type="ECO:0000259" key="4">
    <source>
        <dbReference type="Pfam" id="PF01571"/>
    </source>
</evidence>
<dbReference type="EMBL" id="ASAD01000010">
    <property type="protein sequence ID" value="EON92481.1"/>
    <property type="molecule type" value="Genomic_DNA"/>
</dbReference>
<dbReference type="GO" id="GO:0046653">
    <property type="term" value="P:tetrahydrofolate metabolic process"/>
    <property type="evidence" value="ECO:0007669"/>
    <property type="project" value="InterPro"/>
</dbReference>
<dbReference type="OrthoDB" id="9774591at2"/>
<dbReference type="Proteomes" id="UP000016540">
    <property type="component" value="Unassembled WGS sequence"/>
</dbReference>
<proteinExistence type="inferred from homology"/>
<dbReference type="AlphaFoldDB" id="R8B1M0"/>
<reference evidence="8 9" key="1">
    <citation type="journal article" date="2013" name="Genome Announc.">
        <title>Draft Genome Sequence of the Moderately Halophilic Bacterium Marinobacter lipolyticus Strain SM19.</title>
        <authorList>
            <person name="Papke R.T."/>
            <person name="de la Haba R.R."/>
            <person name="Infante-Dominguez C."/>
            <person name="Perez D."/>
            <person name="Sanchez-Porro C."/>
            <person name="Lapierre P."/>
            <person name="Ventosa A."/>
        </authorList>
    </citation>
    <scope>NUCLEOTIDE SEQUENCE [LARGE SCALE GENOMIC DNA]</scope>
    <source>
        <strain evidence="8 9">SM19</strain>
    </source>
</reference>
<feature type="domain" description="SoxA A3" evidence="7">
    <location>
        <begin position="522"/>
        <end position="606"/>
    </location>
</feature>
<organism evidence="8 9">
    <name type="scientific">Marinobacter lipolyticus SM19</name>
    <dbReference type="NCBI Taxonomy" id="1318628"/>
    <lineage>
        <taxon>Bacteria</taxon>
        <taxon>Pseudomonadati</taxon>
        <taxon>Pseudomonadota</taxon>
        <taxon>Gammaproteobacteria</taxon>
        <taxon>Pseudomonadales</taxon>
        <taxon>Marinobacteraceae</taxon>
        <taxon>Marinobacter</taxon>
    </lineage>
</organism>
<feature type="domain" description="FAD/NAD(P)-binding" evidence="5">
    <location>
        <begin position="172"/>
        <end position="428"/>
    </location>
</feature>
<dbReference type="PIRSF" id="PIRSF037980">
    <property type="entry name" value="SoxA"/>
    <property type="match status" value="1"/>
</dbReference>
<dbReference type="SUPFAM" id="SSF103025">
    <property type="entry name" value="Folate-binding domain"/>
    <property type="match status" value="1"/>
</dbReference>
<protein>
    <submittedName>
        <fullName evidence="8">Sarcosine oxidase subunit alpha</fullName>
    </submittedName>
</protein>
<dbReference type="Pfam" id="PF01571">
    <property type="entry name" value="GCV_T"/>
    <property type="match status" value="1"/>
</dbReference>
<evidence type="ECO:0000259" key="5">
    <source>
        <dbReference type="Pfam" id="PF07992"/>
    </source>
</evidence>
<keyword evidence="2" id="KW-0808">Transferase</keyword>
<dbReference type="InterPro" id="IPR027266">
    <property type="entry name" value="TrmE/GcvT-like"/>
</dbReference>
<sequence>MTQPNRLDNGGRIDRSKHLTFEFNGRRYKGFSGDTLASALLANGVDVIGRSFKYSRPRGIVAAGAEEPNAVFQLGATEATQVPNVRATQQELFNGLVSQPTSGWPNLQFDFLGVFGSILGRMLPPGFYYKTFMFPQAAWETYEKYIRKAAGLGRSPRDPDVDTYDHLNQHTDVLIVGAGPAGLSAALSAARSGARVILADEQAEMGGALLDSRETLNGKPASNWVRDALKELSGYDNVLLLPRATVNGYHDHNFLTIHERRTDHLGDRAPANQSRQRLHRVRAKWVILATGAHERPLVYGNNDLPGCMLASAVSTYINRYAVAPGRRLVLMTTNDNAYRAAFDWQDAGREVVAIVDTRAYADGAWQDEANRRGIKLLKGHAVIDAQGKMRVTGAVVAGLNTDGTQLTGKGEVLNCDTLASSGGWSPAVHLSCHTGSRPVWDDDVIGFVPGKTVQKQLTAGAVTGCFSLADCLADGARIGAEAATNAGFNAEPAAAPSVRCRPETRPMALFCVPHYKPNSRAPKQFVDFQTDVTAAGIELATREGFESIEHVKRYTAMGFGTDQGKLGNINGMAVAAKSLNQSIPETGTTIFRPNYTPVTFGAIAGRHCNDLFEPKRYSAMHEWHVEHGALFEEVGQWKRPWYFPKPNESMQQALDRECLATRNSVGILDASTLGKIDIQGKDAREFIGRIYTNAWAKLAVGKCRYGLMCKEDGMVFDDGVTSCLAEDHFLMTTTTGGAAGVLEWLEFYHQTEWPELEVYMNTVTDHWATMTIAGPNARKLLSELTDDIDLDRDNFKFMDWRQGTVAGVPARVFRISFTGELSYEINVQANYGLHVWEKLFEHGAKYDLTPYGTETMHILRAEKGFIIAGQDTDGSVHPYDLGMSWAVKEDKPFSFIGKRGMKREDCVRDNRKQLVGLKTKDPSIVLPEGAQAVDNPNHPKPVPMLGHVTSSYYSANLGRSIAMGVIKNGHKRMGETVHYPLVDGRVVEAEICSTIFLDPKGERQNV</sequence>
<evidence type="ECO:0000259" key="6">
    <source>
        <dbReference type="Pfam" id="PF08669"/>
    </source>
</evidence>
<dbReference type="PANTHER" id="PTHR43757">
    <property type="entry name" value="AMINOMETHYLTRANSFERASE"/>
    <property type="match status" value="1"/>
</dbReference>
<dbReference type="Pfam" id="PF08669">
    <property type="entry name" value="GCV_T_C"/>
    <property type="match status" value="1"/>
</dbReference>
<keyword evidence="9" id="KW-1185">Reference proteome</keyword>
<dbReference type="HOGENOM" id="CLU_011963_0_0_6"/>
<dbReference type="InterPro" id="IPR042204">
    <property type="entry name" value="2Fe-2S-bd_N"/>
</dbReference>
<dbReference type="Pfam" id="PF07992">
    <property type="entry name" value="Pyr_redox_2"/>
    <property type="match status" value="1"/>
</dbReference>
<dbReference type="PATRIC" id="fig|1318628.3.peg.1402"/>
<dbReference type="InterPro" id="IPR041117">
    <property type="entry name" value="SoxA_A3"/>
</dbReference>
<dbReference type="Gene3D" id="3.50.50.60">
    <property type="entry name" value="FAD/NAD(P)-binding domain"/>
    <property type="match status" value="2"/>
</dbReference>
<dbReference type="PRINTS" id="PR00368">
    <property type="entry name" value="FADPNR"/>
</dbReference>
<dbReference type="eggNOG" id="COG0404">
    <property type="taxonomic scope" value="Bacteria"/>
</dbReference>